<feature type="signal peptide" evidence="2">
    <location>
        <begin position="1"/>
        <end position="22"/>
    </location>
</feature>
<keyword evidence="4" id="KW-1185">Reference proteome</keyword>
<organism evidence="3 4">
    <name type="scientific">Herbaspirillum lusitanum</name>
    <dbReference type="NCBI Taxonomy" id="213312"/>
    <lineage>
        <taxon>Bacteria</taxon>
        <taxon>Pseudomonadati</taxon>
        <taxon>Pseudomonadota</taxon>
        <taxon>Betaproteobacteria</taxon>
        <taxon>Burkholderiales</taxon>
        <taxon>Oxalobacteraceae</taxon>
        <taxon>Herbaspirillum</taxon>
    </lineage>
</organism>
<sequence length="107" mass="11671">MKIVGMCAGLVITGMLAAPAMAANVGIGVTIGVPGAYYPAPQPVYVQPAPVYAPPPVYVRPAPVYVRPAPVYVEREAYYYRGGHRYHGHRPPPPPHWRGHGYGHDRR</sequence>
<keyword evidence="2" id="KW-0732">Signal</keyword>
<accession>A0ABW9A3Y2</accession>
<evidence type="ECO:0000313" key="4">
    <source>
        <dbReference type="Proteomes" id="UP001629246"/>
    </source>
</evidence>
<evidence type="ECO:0000313" key="3">
    <source>
        <dbReference type="EMBL" id="MFL9923586.1"/>
    </source>
</evidence>
<dbReference type="EMBL" id="JAQQFM010000002">
    <property type="protein sequence ID" value="MFL9923586.1"/>
    <property type="molecule type" value="Genomic_DNA"/>
</dbReference>
<feature type="chain" id="PRO_5045420821" description="PXPV repeat-containing protein" evidence="2">
    <location>
        <begin position="23"/>
        <end position="107"/>
    </location>
</feature>
<protein>
    <recommendedName>
        <fullName evidence="5">PXPV repeat-containing protein</fullName>
    </recommendedName>
</protein>
<proteinExistence type="predicted"/>
<evidence type="ECO:0000256" key="1">
    <source>
        <dbReference type="SAM" id="MobiDB-lite"/>
    </source>
</evidence>
<dbReference type="Pfam" id="PF12778">
    <property type="entry name" value="PXPV"/>
    <property type="match status" value="1"/>
</dbReference>
<comment type="caution">
    <text evidence="3">The sequence shown here is derived from an EMBL/GenBank/DDBJ whole genome shotgun (WGS) entry which is preliminary data.</text>
</comment>
<gene>
    <name evidence="3" type="ORF">PQR62_04890</name>
</gene>
<reference evidence="3 4" key="1">
    <citation type="journal article" date="2024" name="Chem. Sci.">
        <title>Discovery of megapolipeptins by genome mining of a Burkholderiales bacteria collection.</title>
        <authorList>
            <person name="Paulo B.S."/>
            <person name="Recchia M.J.J."/>
            <person name="Lee S."/>
            <person name="Fergusson C.H."/>
            <person name="Romanowski S.B."/>
            <person name="Hernandez A."/>
            <person name="Krull N."/>
            <person name="Liu D.Y."/>
            <person name="Cavanagh H."/>
            <person name="Bos A."/>
            <person name="Gray C.A."/>
            <person name="Murphy B.T."/>
            <person name="Linington R.G."/>
            <person name="Eustaquio A.S."/>
        </authorList>
    </citation>
    <scope>NUCLEOTIDE SEQUENCE [LARGE SCALE GENOMIC DNA]</scope>
    <source>
        <strain evidence="3 4">RL21-008-BIB-A</strain>
    </source>
</reference>
<name>A0ABW9A3Y2_9BURK</name>
<dbReference type="InterPro" id="IPR024446">
    <property type="entry name" value="PXPV"/>
</dbReference>
<evidence type="ECO:0008006" key="5">
    <source>
        <dbReference type="Google" id="ProtNLM"/>
    </source>
</evidence>
<dbReference type="Proteomes" id="UP001629246">
    <property type="component" value="Unassembled WGS sequence"/>
</dbReference>
<feature type="region of interest" description="Disordered" evidence="1">
    <location>
        <begin position="84"/>
        <end position="107"/>
    </location>
</feature>
<evidence type="ECO:0000256" key="2">
    <source>
        <dbReference type="SAM" id="SignalP"/>
    </source>
</evidence>